<gene>
    <name evidence="4" type="ORF">AUC71_15900</name>
</gene>
<dbReference type="GO" id="GO:0018189">
    <property type="term" value="P:pyrroloquinoline quinone biosynthetic process"/>
    <property type="evidence" value="ECO:0007669"/>
    <property type="project" value="UniProtKB-UniPathway"/>
</dbReference>
<dbReference type="InterPro" id="IPR022479">
    <property type="entry name" value="PqqD_bac"/>
</dbReference>
<evidence type="ECO:0000313" key="4">
    <source>
        <dbReference type="EMBL" id="ODS02330.1"/>
    </source>
</evidence>
<dbReference type="AlphaFoldDB" id="A0A1E3W9A8"/>
<keyword evidence="3" id="KW-0884">PQQ biosynthesis</keyword>
<evidence type="ECO:0000256" key="1">
    <source>
        <dbReference type="ARBA" id="ARBA00004886"/>
    </source>
</evidence>
<dbReference type="EMBL" id="LPWD01000340">
    <property type="protein sequence ID" value="ODS02330.1"/>
    <property type="molecule type" value="Genomic_DNA"/>
</dbReference>
<evidence type="ECO:0000256" key="3">
    <source>
        <dbReference type="ARBA" id="ARBA00022905"/>
    </source>
</evidence>
<evidence type="ECO:0000256" key="2">
    <source>
        <dbReference type="ARBA" id="ARBA00011741"/>
    </source>
</evidence>
<dbReference type="NCBIfam" id="TIGR03859">
    <property type="entry name" value="PQQ_PqqD"/>
    <property type="match status" value="1"/>
</dbReference>
<dbReference type="RefSeq" id="WP_069624484.1">
    <property type="nucleotide sequence ID" value="NZ_LPWD01000340.1"/>
</dbReference>
<comment type="subunit">
    <text evidence="2">Monomer. Interacts with PqqE.</text>
</comment>
<dbReference type="InterPro" id="IPR041881">
    <property type="entry name" value="PqqD_sf"/>
</dbReference>
<keyword evidence="5" id="KW-1185">Reference proteome</keyword>
<name>A0A1E3W9A8_9HYPH</name>
<protein>
    <submittedName>
        <fullName evidence="4">Pyrroloquinoline quinone biosynthesis protein PqqD</fullName>
    </submittedName>
</protein>
<dbReference type="Gene3D" id="1.10.10.1150">
    <property type="entry name" value="Coenzyme PQQ synthesis protein D (PqqD)"/>
    <property type="match status" value="1"/>
</dbReference>
<proteinExistence type="predicted"/>
<dbReference type="Proteomes" id="UP000095042">
    <property type="component" value="Unassembled WGS sequence"/>
</dbReference>
<dbReference type="InterPro" id="IPR008792">
    <property type="entry name" value="PQQD"/>
</dbReference>
<dbReference type="OrthoDB" id="7995890at2"/>
<dbReference type="GO" id="GO:0048038">
    <property type="term" value="F:quinone binding"/>
    <property type="evidence" value="ECO:0007669"/>
    <property type="project" value="InterPro"/>
</dbReference>
<comment type="caution">
    <text evidence="4">The sequence shown here is derived from an EMBL/GenBank/DDBJ whole genome shotgun (WGS) entry which is preliminary data.</text>
</comment>
<comment type="pathway">
    <text evidence="1">Cofactor biosynthesis; pyrroloquinoline quinone biosynthesis.</text>
</comment>
<reference evidence="4 5" key="1">
    <citation type="journal article" date="2016" name="Environ. Microbiol.">
        <title>New Methyloceanibacter diversity from North Sea sediments includes methanotroph containing solely the soluble methane monooxygenase.</title>
        <authorList>
            <person name="Vekeman B."/>
            <person name="Kerckhof F.M."/>
            <person name="Cremers G."/>
            <person name="de Vos P."/>
            <person name="Vandamme P."/>
            <person name="Boon N."/>
            <person name="Op den Camp H.J."/>
            <person name="Heylen K."/>
        </authorList>
    </citation>
    <scope>NUCLEOTIDE SEQUENCE [LARGE SCALE GENOMIC DNA]</scope>
    <source>
        <strain evidence="4 5">R-67177</strain>
    </source>
</reference>
<accession>A0A1E3W9A8</accession>
<sequence length="101" mass="11092">MTGETRSPGRLIVDRETKPHMPPYLKLRHDAGRGRWVLLAPERILTPDQTAVAVLQLCDGKRTVEEIAAKLAEEYSAPADVITADVLDLLQGLADKGYIKG</sequence>
<organism evidence="4 5">
    <name type="scientific">Methyloceanibacter marginalis</name>
    <dbReference type="NCBI Taxonomy" id="1774971"/>
    <lineage>
        <taxon>Bacteria</taxon>
        <taxon>Pseudomonadati</taxon>
        <taxon>Pseudomonadota</taxon>
        <taxon>Alphaproteobacteria</taxon>
        <taxon>Hyphomicrobiales</taxon>
        <taxon>Hyphomicrobiaceae</taxon>
        <taxon>Methyloceanibacter</taxon>
    </lineage>
</organism>
<dbReference type="UniPathway" id="UPA00539"/>
<dbReference type="Pfam" id="PF05402">
    <property type="entry name" value="PqqD"/>
    <property type="match status" value="1"/>
</dbReference>
<evidence type="ECO:0000313" key="5">
    <source>
        <dbReference type="Proteomes" id="UP000095042"/>
    </source>
</evidence>